<keyword evidence="2" id="KW-1185">Reference proteome</keyword>
<keyword evidence="1" id="KW-0378">Hydrolase</keyword>
<sequence length="222" mass="23839">MVAVVVSWSWDNLGTDTDAVPGSPDRAAIHALLAQVDVVAERPEVPGYERGCGPGEGCVFGPAWSDDHPGAGGRDGCDTRNEVLARDLRSPVLRPGSGDCVVLSGVLHDPYTGARVEFRRAEAQAVHIDHIYPLAAAWDLGAARWPADRRRQFANDITYNLVAVDGQANIDKGDRTPAQWLPPAAGYRCWFAGRYLTVAVRYALPVTAADHRVLSEVAGSCP</sequence>
<keyword evidence="1" id="KW-0255">Endonuclease</keyword>
<accession>A0ACD4DLP1</accession>
<evidence type="ECO:0000313" key="1">
    <source>
        <dbReference type="EMBL" id="UYP20957.1"/>
    </source>
</evidence>
<protein>
    <submittedName>
        <fullName evidence="1">HNH endonuclease family protein</fullName>
    </submittedName>
</protein>
<dbReference type="EMBL" id="CP107551">
    <property type="protein sequence ID" value="UYP20957.1"/>
    <property type="molecule type" value="Genomic_DNA"/>
</dbReference>
<reference evidence="1" key="1">
    <citation type="submission" date="2022-10" db="EMBL/GenBank/DDBJ databases">
        <title>Rhodococcus ferula Z13 complete genome.</title>
        <authorList>
            <person name="Long X."/>
            <person name="Zang M."/>
        </authorList>
    </citation>
    <scope>NUCLEOTIDE SEQUENCE</scope>
    <source>
        <strain evidence="1">Z13</strain>
    </source>
</reference>
<evidence type="ECO:0000313" key="2">
    <source>
        <dbReference type="Proteomes" id="UP001156484"/>
    </source>
</evidence>
<name>A0ACD4DLP1_9NOCA</name>
<proteinExistence type="predicted"/>
<organism evidence="1 2">
    <name type="scientific">Rhodococcus sacchari</name>
    <dbReference type="NCBI Taxonomy" id="2962047"/>
    <lineage>
        <taxon>Bacteria</taxon>
        <taxon>Bacillati</taxon>
        <taxon>Actinomycetota</taxon>
        <taxon>Actinomycetes</taxon>
        <taxon>Mycobacteriales</taxon>
        <taxon>Nocardiaceae</taxon>
        <taxon>Rhodococcus</taxon>
    </lineage>
</organism>
<keyword evidence="1" id="KW-0540">Nuclease</keyword>
<gene>
    <name evidence="1" type="ORF">OED52_07195</name>
</gene>
<dbReference type="Proteomes" id="UP001156484">
    <property type="component" value="Chromosome"/>
</dbReference>